<comment type="caution">
    <text evidence="4">The sequence shown here is derived from an EMBL/GenBank/DDBJ whole genome shotgun (WGS) entry which is preliminary data.</text>
</comment>
<sequence length="219" mass="24362">MCRRIKNGKLSKDAILMIPPIEFKSNYSNYPSDFPVSERNKSLPILHFAIGFDDKRMIDYLLSFHPTIDKIQPALLFAIKCKQLKIVEKLLAAGGNINDPMLFSTAVYSGSTVMAKFLFNHGAPVDSKICIKGCSPLVKAAEYNNVDLMKILIDNGADVNFLSSNRVKNSTCTPLMAACSKSAREPIEFLLDHPNIDVNIVDHKHENCIFYVGTLTGSY</sequence>
<proteinExistence type="predicted"/>
<keyword evidence="5" id="KW-1185">Reference proteome</keyword>
<dbReference type="SMART" id="SM00248">
    <property type="entry name" value="ANK"/>
    <property type="match status" value="4"/>
</dbReference>
<dbReference type="PROSITE" id="PS50297">
    <property type="entry name" value="ANK_REP_REGION"/>
    <property type="match status" value="1"/>
</dbReference>
<reference evidence="4 5" key="1">
    <citation type="journal article" date="2021" name="J. Hered.">
        <title>A chromosome-level genome assembly of the parasitoid wasp, Cotesia glomerata (Hymenoptera: Braconidae).</title>
        <authorList>
            <person name="Pinto B.J."/>
            <person name="Weis J.J."/>
            <person name="Gamble T."/>
            <person name="Ode P.J."/>
            <person name="Paul R."/>
            <person name="Zaspel J.M."/>
        </authorList>
    </citation>
    <scope>NUCLEOTIDE SEQUENCE [LARGE SCALE GENOMIC DNA]</scope>
    <source>
        <strain evidence="4">CgM1</strain>
    </source>
</reference>
<organism evidence="4 5">
    <name type="scientific">Cotesia glomerata</name>
    <name type="common">Lepidopteran parasitic wasp</name>
    <name type="synonym">Apanteles glomeratus</name>
    <dbReference type="NCBI Taxonomy" id="32391"/>
    <lineage>
        <taxon>Eukaryota</taxon>
        <taxon>Metazoa</taxon>
        <taxon>Ecdysozoa</taxon>
        <taxon>Arthropoda</taxon>
        <taxon>Hexapoda</taxon>
        <taxon>Insecta</taxon>
        <taxon>Pterygota</taxon>
        <taxon>Neoptera</taxon>
        <taxon>Endopterygota</taxon>
        <taxon>Hymenoptera</taxon>
        <taxon>Apocrita</taxon>
        <taxon>Ichneumonoidea</taxon>
        <taxon>Braconidae</taxon>
        <taxon>Microgastrinae</taxon>
        <taxon>Cotesia</taxon>
    </lineage>
</organism>
<dbReference type="AlphaFoldDB" id="A0AAV7ISG4"/>
<keyword evidence="1" id="KW-0677">Repeat</keyword>
<gene>
    <name evidence="4" type="ORF">KQX54_015343</name>
</gene>
<dbReference type="Proteomes" id="UP000826195">
    <property type="component" value="Unassembled WGS sequence"/>
</dbReference>
<dbReference type="PROSITE" id="PS50088">
    <property type="entry name" value="ANK_REPEAT"/>
    <property type="match status" value="1"/>
</dbReference>
<keyword evidence="2 3" id="KW-0040">ANK repeat</keyword>
<evidence type="ECO:0000256" key="1">
    <source>
        <dbReference type="ARBA" id="ARBA00022737"/>
    </source>
</evidence>
<evidence type="ECO:0000313" key="4">
    <source>
        <dbReference type="EMBL" id="KAH0555115.1"/>
    </source>
</evidence>
<evidence type="ECO:0008006" key="6">
    <source>
        <dbReference type="Google" id="ProtNLM"/>
    </source>
</evidence>
<evidence type="ECO:0000256" key="2">
    <source>
        <dbReference type="ARBA" id="ARBA00023043"/>
    </source>
</evidence>
<dbReference type="Gene3D" id="1.25.40.20">
    <property type="entry name" value="Ankyrin repeat-containing domain"/>
    <property type="match status" value="1"/>
</dbReference>
<protein>
    <recommendedName>
        <fullName evidence="6">Ankyrin repeat protein</fullName>
    </recommendedName>
</protein>
<name>A0AAV7ISG4_COTGL</name>
<dbReference type="PANTHER" id="PTHR24198">
    <property type="entry name" value="ANKYRIN REPEAT AND PROTEIN KINASE DOMAIN-CONTAINING PROTEIN"/>
    <property type="match status" value="1"/>
</dbReference>
<dbReference type="Pfam" id="PF12796">
    <property type="entry name" value="Ank_2"/>
    <property type="match status" value="1"/>
</dbReference>
<dbReference type="EMBL" id="JAHXZJ010001119">
    <property type="protein sequence ID" value="KAH0555115.1"/>
    <property type="molecule type" value="Genomic_DNA"/>
</dbReference>
<accession>A0AAV7ISG4</accession>
<dbReference type="PANTHER" id="PTHR24198:SF165">
    <property type="entry name" value="ANKYRIN REPEAT-CONTAINING PROTEIN-RELATED"/>
    <property type="match status" value="1"/>
</dbReference>
<evidence type="ECO:0000313" key="5">
    <source>
        <dbReference type="Proteomes" id="UP000826195"/>
    </source>
</evidence>
<dbReference type="InterPro" id="IPR002110">
    <property type="entry name" value="Ankyrin_rpt"/>
</dbReference>
<evidence type="ECO:0000256" key="3">
    <source>
        <dbReference type="PROSITE-ProRule" id="PRU00023"/>
    </source>
</evidence>
<dbReference type="InterPro" id="IPR036770">
    <property type="entry name" value="Ankyrin_rpt-contain_sf"/>
</dbReference>
<dbReference type="SUPFAM" id="SSF48403">
    <property type="entry name" value="Ankyrin repeat"/>
    <property type="match status" value="1"/>
</dbReference>
<feature type="repeat" description="ANK" evidence="3">
    <location>
        <begin position="132"/>
        <end position="164"/>
    </location>
</feature>